<evidence type="ECO:0008006" key="4">
    <source>
        <dbReference type="Google" id="ProtNLM"/>
    </source>
</evidence>
<accession>A0A0J8GTJ1</accession>
<feature type="chain" id="PRO_5005298547" description="Pectate lyase superfamily protein domain-containing protein" evidence="1">
    <location>
        <begin position="28"/>
        <end position="487"/>
    </location>
</feature>
<evidence type="ECO:0000313" key="2">
    <source>
        <dbReference type="EMBL" id="KMT66080.1"/>
    </source>
</evidence>
<sequence>MLISNMLKQSCNTLIISTLLATTSAYAAIKETGNASIGNINSGGTSFFINRVGKDNSPELVNASFNTNQVQQAINRAANSSNKGGAVHFAAGTYYLGMLDLKSNVRLEIDPNAKIIMTGDVLFNIGRDSSRLQAQIENIEITSTDTSKKFVIDVNKPNPVKGQPLERSAPFRVAYVKNFALNGFLIKDNYTLLPDVFLVADSDNRKVANNSTYNRIPEQGVIQNASATRVATGYALVQLFSGKKVFMRNLFSTGGLTVRLEPGSGYIDRDYLNQAGPNVGSITDIRLQNIRNKAGMASLFMKPHEKIMRNIWVKDLTATDSAFALVVDHSNSVPKGSRGSIRSSSINGKVKLTKTTAASSKSKLADIGYAQHFYLPQSQITELRDAGLALNYGNLKDDPSTERKESYPIAPMLMASAYASNNLYGAQADLNELANEGTAKEDLGRFRINISNASFEGVNLERNESVLYRSQARTMSNSLPKGSFIYK</sequence>
<reference evidence="2 3" key="1">
    <citation type="submission" date="2015-04" db="EMBL/GenBank/DDBJ databases">
        <title>Draft Genome Sequence of the Novel Agar-Digesting Marine Bacterium Q1.</title>
        <authorList>
            <person name="Li Y."/>
            <person name="Li D."/>
            <person name="Chen G."/>
            <person name="Du Z."/>
        </authorList>
    </citation>
    <scope>NUCLEOTIDE SEQUENCE [LARGE SCALE GENOMIC DNA]</scope>
    <source>
        <strain evidence="2 3">Q1</strain>
    </source>
</reference>
<proteinExistence type="predicted"/>
<name>A0A0J8GTJ1_9ALTE</name>
<feature type="signal peptide" evidence="1">
    <location>
        <begin position="1"/>
        <end position="27"/>
    </location>
</feature>
<gene>
    <name evidence="2" type="ORF">XM47_06460</name>
</gene>
<dbReference type="SUPFAM" id="SSF51126">
    <property type="entry name" value="Pectin lyase-like"/>
    <property type="match status" value="1"/>
</dbReference>
<dbReference type="EMBL" id="LAZL01000007">
    <property type="protein sequence ID" value="KMT66080.1"/>
    <property type="molecule type" value="Genomic_DNA"/>
</dbReference>
<dbReference type="InterPro" id="IPR012334">
    <property type="entry name" value="Pectin_lyas_fold"/>
</dbReference>
<dbReference type="Gene3D" id="2.160.20.10">
    <property type="entry name" value="Single-stranded right-handed beta-helix, Pectin lyase-like"/>
    <property type="match status" value="1"/>
</dbReference>
<protein>
    <recommendedName>
        <fullName evidence="4">Pectate lyase superfamily protein domain-containing protein</fullName>
    </recommendedName>
</protein>
<dbReference type="OrthoDB" id="6377885at2"/>
<keyword evidence="3" id="KW-1185">Reference proteome</keyword>
<dbReference type="RefSeq" id="WP_048690896.1">
    <property type="nucleotide sequence ID" value="NZ_KQ130485.1"/>
</dbReference>
<evidence type="ECO:0000256" key="1">
    <source>
        <dbReference type="SAM" id="SignalP"/>
    </source>
</evidence>
<dbReference type="STRING" id="1513271.XM47_06460"/>
<comment type="caution">
    <text evidence="2">The sequence shown here is derived from an EMBL/GenBank/DDBJ whole genome shotgun (WGS) entry which is preliminary data.</text>
</comment>
<evidence type="ECO:0000313" key="3">
    <source>
        <dbReference type="Proteomes" id="UP000037600"/>
    </source>
</evidence>
<organism evidence="2 3">
    <name type="scientific">Catenovulum maritimum</name>
    <dbReference type="NCBI Taxonomy" id="1513271"/>
    <lineage>
        <taxon>Bacteria</taxon>
        <taxon>Pseudomonadati</taxon>
        <taxon>Pseudomonadota</taxon>
        <taxon>Gammaproteobacteria</taxon>
        <taxon>Alteromonadales</taxon>
        <taxon>Alteromonadaceae</taxon>
        <taxon>Catenovulum</taxon>
    </lineage>
</organism>
<dbReference type="AlphaFoldDB" id="A0A0J8GTJ1"/>
<dbReference type="InterPro" id="IPR011050">
    <property type="entry name" value="Pectin_lyase_fold/virulence"/>
</dbReference>
<keyword evidence="1" id="KW-0732">Signal</keyword>
<dbReference type="Proteomes" id="UP000037600">
    <property type="component" value="Unassembled WGS sequence"/>
</dbReference>